<evidence type="ECO:0000313" key="2">
    <source>
        <dbReference type="Proteomes" id="UP000050969"/>
    </source>
</evidence>
<dbReference type="STRING" id="1293598.IV56_GL002130"/>
<proteinExistence type="predicted"/>
<keyword evidence="2" id="KW-1185">Reference proteome</keyword>
<accession>A0A0R2MWH9</accession>
<comment type="caution">
    <text evidence="1">The sequence shown here is derived from an EMBL/GenBank/DDBJ whole genome shotgun (WGS) entry which is preliminary data.</text>
</comment>
<name>A0A0R2MWH9_9LACO</name>
<dbReference type="EMBL" id="JQCE01000058">
    <property type="protein sequence ID" value="KRO15939.1"/>
    <property type="molecule type" value="Genomic_DNA"/>
</dbReference>
<dbReference type="AlphaFoldDB" id="A0A0R2MWH9"/>
<dbReference type="PATRIC" id="fig|1293598.4.peg.2224"/>
<evidence type="ECO:0000313" key="1">
    <source>
        <dbReference type="EMBL" id="KRO15939.1"/>
    </source>
</evidence>
<protein>
    <recommendedName>
        <fullName evidence="3">LXG domain-containing protein</fullName>
    </recommendedName>
</protein>
<evidence type="ECO:0008006" key="3">
    <source>
        <dbReference type="Google" id="ProtNLM"/>
    </source>
</evidence>
<gene>
    <name evidence="1" type="ORF">IV56_GL002130</name>
</gene>
<reference evidence="1 2" key="1">
    <citation type="journal article" date="2015" name="Genome Announc.">
        <title>Expanding the biotechnology potential of lactobacilli through comparative genomics of 213 strains and associated genera.</title>
        <authorList>
            <person name="Sun Z."/>
            <person name="Harris H.M."/>
            <person name="McCann A."/>
            <person name="Guo C."/>
            <person name="Argimon S."/>
            <person name="Zhang W."/>
            <person name="Yang X."/>
            <person name="Jeffery I.B."/>
            <person name="Cooney J.C."/>
            <person name="Kagawa T.F."/>
            <person name="Liu W."/>
            <person name="Song Y."/>
            <person name="Salvetti E."/>
            <person name="Wrobel A."/>
            <person name="Rasinkangas P."/>
            <person name="Parkhill J."/>
            <person name="Rea M.C."/>
            <person name="O'Sullivan O."/>
            <person name="Ritari J."/>
            <person name="Douillard F.P."/>
            <person name="Paul Ross R."/>
            <person name="Yang R."/>
            <person name="Briner A.E."/>
            <person name="Felis G.E."/>
            <person name="de Vos W.M."/>
            <person name="Barrangou R."/>
            <person name="Klaenhammer T.R."/>
            <person name="Caufield P.W."/>
            <person name="Cui Y."/>
            <person name="Zhang H."/>
            <person name="O'Toole P.W."/>
        </authorList>
    </citation>
    <scope>NUCLEOTIDE SEQUENCE [LARGE SCALE GENOMIC DNA]</scope>
    <source>
        <strain evidence="1 2">DSM 24301</strain>
    </source>
</reference>
<sequence length="139" mass="15997">MLQMQTQSYTVLINQYLERLLVFETVFSEYNQTTRNIVKGNCYASESLERIKDYFAKNAIRFDRFVSQINQVQAPDGYLTFNQRLLAALEQFNTGVLTTFNAISCDKIDQEQFETGISYQESAKAEISAAFDYIGQPII</sequence>
<dbReference type="Proteomes" id="UP000050969">
    <property type="component" value="Unassembled WGS sequence"/>
</dbReference>
<organism evidence="1 2">
    <name type="scientific">Lacticaseibacillus saniviri JCM 17471 = DSM 24301</name>
    <dbReference type="NCBI Taxonomy" id="1293598"/>
    <lineage>
        <taxon>Bacteria</taxon>
        <taxon>Bacillati</taxon>
        <taxon>Bacillota</taxon>
        <taxon>Bacilli</taxon>
        <taxon>Lactobacillales</taxon>
        <taxon>Lactobacillaceae</taxon>
        <taxon>Lacticaseibacillus</taxon>
    </lineage>
</organism>